<dbReference type="OMA" id="LCFNASQ"/>
<dbReference type="Proteomes" id="UP000053558">
    <property type="component" value="Unassembled WGS sequence"/>
</dbReference>
<sequence>MVASPETKHRLARFPRPISRFLGYRPSAPPPPPQYVQMFWMFVAAFCGIAVLQAIFGRAHYFIERGVPSIIASYGASAVLVYGAIEAPLAQPRALIGGHFIGALLGVCINKLFALLPTYERYLQLQWLSGSISVATTIVLMDITATTHPPAGATALLATVNQEVIELSWYLIPVILLSSTVSLVVALLINNIQRRYPVFWFKPIVAPHAKPSEDLQPSEGSLGEEKKDAPNARADAV</sequence>
<name>A0A5M3MSP9_CONPW</name>
<feature type="region of interest" description="Disordered" evidence="1">
    <location>
        <begin position="209"/>
        <end position="237"/>
    </location>
</feature>
<feature type="compositionally biased region" description="Basic and acidic residues" evidence="1">
    <location>
        <begin position="223"/>
        <end position="237"/>
    </location>
</feature>
<keyword evidence="5" id="KW-1185">Reference proteome</keyword>
<dbReference type="InterPro" id="IPR007065">
    <property type="entry name" value="HPP"/>
</dbReference>
<accession>A0A5M3MSP9</accession>
<keyword evidence="2" id="KW-0472">Membrane</keyword>
<feature type="transmembrane region" description="Helical" evidence="2">
    <location>
        <begin position="97"/>
        <end position="116"/>
    </location>
</feature>
<organism evidence="4 5">
    <name type="scientific">Coniophora puteana (strain RWD-64-598)</name>
    <name type="common">Brown rot fungus</name>
    <dbReference type="NCBI Taxonomy" id="741705"/>
    <lineage>
        <taxon>Eukaryota</taxon>
        <taxon>Fungi</taxon>
        <taxon>Dikarya</taxon>
        <taxon>Basidiomycota</taxon>
        <taxon>Agaricomycotina</taxon>
        <taxon>Agaricomycetes</taxon>
        <taxon>Agaricomycetidae</taxon>
        <taxon>Boletales</taxon>
        <taxon>Coniophorineae</taxon>
        <taxon>Coniophoraceae</taxon>
        <taxon>Coniophora</taxon>
    </lineage>
</organism>
<dbReference type="PANTHER" id="PTHR33741:SF5">
    <property type="entry name" value="TRANSMEMBRANE PROTEIN DDB_G0269096-RELATED"/>
    <property type="match status" value="1"/>
</dbReference>
<gene>
    <name evidence="4" type="ORF">CONPUDRAFT_122538</name>
</gene>
<evidence type="ECO:0000259" key="3">
    <source>
        <dbReference type="Pfam" id="PF04982"/>
    </source>
</evidence>
<dbReference type="KEGG" id="cput:CONPUDRAFT_122538"/>
<dbReference type="Pfam" id="PF04982">
    <property type="entry name" value="TM_HPP"/>
    <property type="match status" value="1"/>
</dbReference>
<keyword evidence="2" id="KW-1133">Transmembrane helix</keyword>
<proteinExistence type="predicted"/>
<keyword evidence="2" id="KW-0812">Transmembrane</keyword>
<evidence type="ECO:0000313" key="4">
    <source>
        <dbReference type="EMBL" id="EIW82057.1"/>
    </source>
</evidence>
<evidence type="ECO:0000256" key="2">
    <source>
        <dbReference type="SAM" id="Phobius"/>
    </source>
</evidence>
<feature type="domain" description="HPP transmembrane region" evidence="3">
    <location>
        <begin position="31"/>
        <end position="197"/>
    </location>
</feature>
<dbReference type="RefSeq" id="XP_007767862.1">
    <property type="nucleotide sequence ID" value="XM_007769672.1"/>
</dbReference>
<feature type="transmembrane region" description="Helical" evidence="2">
    <location>
        <begin position="35"/>
        <end position="55"/>
    </location>
</feature>
<feature type="transmembrane region" description="Helical" evidence="2">
    <location>
        <begin position="67"/>
        <end position="85"/>
    </location>
</feature>
<dbReference type="PANTHER" id="PTHR33741">
    <property type="entry name" value="TRANSMEMBRANE PROTEIN DDB_G0269096-RELATED"/>
    <property type="match status" value="1"/>
</dbReference>
<feature type="transmembrane region" description="Helical" evidence="2">
    <location>
        <begin position="128"/>
        <end position="147"/>
    </location>
</feature>
<feature type="transmembrane region" description="Helical" evidence="2">
    <location>
        <begin position="167"/>
        <end position="189"/>
    </location>
</feature>
<reference evidence="5" key="1">
    <citation type="journal article" date="2012" name="Science">
        <title>The Paleozoic origin of enzymatic lignin decomposition reconstructed from 31 fungal genomes.</title>
        <authorList>
            <person name="Floudas D."/>
            <person name="Binder M."/>
            <person name="Riley R."/>
            <person name="Barry K."/>
            <person name="Blanchette R.A."/>
            <person name="Henrissat B."/>
            <person name="Martinez A.T."/>
            <person name="Otillar R."/>
            <person name="Spatafora J.W."/>
            <person name="Yadav J.S."/>
            <person name="Aerts A."/>
            <person name="Benoit I."/>
            <person name="Boyd A."/>
            <person name="Carlson A."/>
            <person name="Copeland A."/>
            <person name="Coutinho P.M."/>
            <person name="de Vries R.P."/>
            <person name="Ferreira P."/>
            <person name="Findley K."/>
            <person name="Foster B."/>
            <person name="Gaskell J."/>
            <person name="Glotzer D."/>
            <person name="Gorecki P."/>
            <person name="Heitman J."/>
            <person name="Hesse C."/>
            <person name="Hori C."/>
            <person name="Igarashi K."/>
            <person name="Jurgens J.A."/>
            <person name="Kallen N."/>
            <person name="Kersten P."/>
            <person name="Kohler A."/>
            <person name="Kuees U."/>
            <person name="Kumar T.K.A."/>
            <person name="Kuo A."/>
            <person name="LaButti K."/>
            <person name="Larrondo L.F."/>
            <person name="Lindquist E."/>
            <person name="Ling A."/>
            <person name="Lombard V."/>
            <person name="Lucas S."/>
            <person name="Lundell T."/>
            <person name="Martin R."/>
            <person name="McLaughlin D.J."/>
            <person name="Morgenstern I."/>
            <person name="Morin E."/>
            <person name="Murat C."/>
            <person name="Nagy L.G."/>
            <person name="Nolan M."/>
            <person name="Ohm R.A."/>
            <person name="Patyshakuliyeva A."/>
            <person name="Rokas A."/>
            <person name="Ruiz-Duenas F.J."/>
            <person name="Sabat G."/>
            <person name="Salamov A."/>
            <person name="Samejima M."/>
            <person name="Schmutz J."/>
            <person name="Slot J.C."/>
            <person name="St John F."/>
            <person name="Stenlid J."/>
            <person name="Sun H."/>
            <person name="Sun S."/>
            <person name="Syed K."/>
            <person name="Tsang A."/>
            <person name="Wiebenga A."/>
            <person name="Young D."/>
            <person name="Pisabarro A."/>
            <person name="Eastwood D.C."/>
            <person name="Martin F."/>
            <person name="Cullen D."/>
            <person name="Grigoriev I.V."/>
            <person name="Hibbett D.S."/>
        </authorList>
    </citation>
    <scope>NUCLEOTIDE SEQUENCE [LARGE SCALE GENOMIC DNA]</scope>
    <source>
        <strain evidence="5">RWD-64-598 SS2</strain>
    </source>
</reference>
<evidence type="ECO:0000313" key="5">
    <source>
        <dbReference type="Proteomes" id="UP000053558"/>
    </source>
</evidence>
<dbReference type="AlphaFoldDB" id="A0A5M3MSP9"/>
<dbReference type="GeneID" id="19199702"/>
<dbReference type="EMBL" id="JH711577">
    <property type="protein sequence ID" value="EIW82057.1"/>
    <property type="molecule type" value="Genomic_DNA"/>
</dbReference>
<comment type="caution">
    <text evidence="4">The sequence shown here is derived from an EMBL/GenBank/DDBJ whole genome shotgun (WGS) entry which is preliminary data.</text>
</comment>
<dbReference type="OrthoDB" id="2016548at2759"/>
<evidence type="ECO:0000256" key="1">
    <source>
        <dbReference type="SAM" id="MobiDB-lite"/>
    </source>
</evidence>
<dbReference type="InterPro" id="IPR058581">
    <property type="entry name" value="TM_HPP"/>
</dbReference>
<protein>
    <recommendedName>
        <fullName evidence="3">HPP transmembrane region domain-containing protein</fullName>
    </recommendedName>
</protein>